<comment type="caution">
    <text evidence="2">The sequence shown here is derived from an EMBL/GenBank/DDBJ whole genome shotgun (WGS) entry which is preliminary data.</text>
</comment>
<sequence>MKSRQQRLKRRAVTLELSPPSAVRGRHLHQRDRVTQRRPVRALRPVVTAAGVLCSSCASGFLRLTKHNN</sequence>
<gene>
    <name evidence="2" type="primary">gb11496</name>
    <name evidence="2" type="ORF">PR202_gb11496</name>
</gene>
<reference evidence="2" key="1">
    <citation type="journal article" date="2018" name="DNA Res.">
        <title>Multiple hybrid de novo genome assembly of finger millet, an orphan allotetraploid crop.</title>
        <authorList>
            <person name="Hatakeyama M."/>
            <person name="Aluri S."/>
            <person name="Balachadran M.T."/>
            <person name="Sivarajan S.R."/>
            <person name="Patrignani A."/>
            <person name="Gruter S."/>
            <person name="Poveda L."/>
            <person name="Shimizu-Inatsugi R."/>
            <person name="Baeten J."/>
            <person name="Francoijs K.J."/>
            <person name="Nataraja K.N."/>
            <person name="Reddy Y.A.N."/>
            <person name="Phadnis S."/>
            <person name="Ravikumar R.L."/>
            <person name="Schlapbach R."/>
            <person name="Sreeman S.M."/>
            <person name="Shimizu K.K."/>
        </authorList>
    </citation>
    <scope>NUCLEOTIDE SEQUENCE</scope>
</reference>
<keyword evidence="1" id="KW-0472">Membrane</keyword>
<organism evidence="2 3">
    <name type="scientific">Eleusine coracana subsp. coracana</name>
    <dbReference type="NCBI Taxonomy" id="191504"/>
    <lineage>
        <taxon>Eukaryota</taxon>
        <taxon>Viridiplantae</taxon>
        <taxon>Streptophyta</taxon>
        <taxon>Embryophyta</taxon>
        <taxon>Tracheophyta</taxon>
        <taxon>Spermatophyta</taxon>
        <taxon>Magnoliopsida</taxon>
        <taxon>Liliopsida</taxon>
        <taxon>Poales</taxon>
        <taxon>Poaceae</taxon>
        <taxon>PACMAD clade</taxon>
        <taxon>Chloridoideae</taxon>
        <taxon>Cynodonteae</taxon>
        <taxon>Eleusininae</taxon>
        <taxon>Eleusine</taxon>
    </lineage>
</organism>
<evidence type="ECO:0000313" key="2">
    <source>
        <dbReference type="EMBL" id="GJN23813.1"/>
    </source>
</evidence>
<evidence type="ECO:0000256" key="1">
    <source>
        <dbReference type="SAM" id="Phobius"/>
    </source>
</evidence>
<name>A0AAV5EN46_ELECO</name>
<proteinExistence type="predicted"/>
<reference evidence="2" key="2">
    <citation type="submission" date="2021-12" db="EMBL/GenBank/DDBJ databases">
        <title>Resequencing data analysis of finger millet.</title>
        <authorList>
            <person name="Hatakeyama M."/>
            <person name="Aluri S."/>
            <person name="Balachadran M.T."/>
            <person name="Sivarajan S.R."/>
            <person name="Poveda L."/>
            <person name="Shimizu-Inatsugi R."/>
            <person name="Schlapbach R."/>
            <person name="Sreeman S.M."/>
            <person name="Shimizu K.K."/>
        </authorList>
    </citation>
    <scope>NUCLEOTIDE SEQUENCE</scope>
</reference>
<evidence type="ECO:0000313" key="3">
    <source>
        <dbReference type="Proteomes" id="UP001054889"/>
    </source>
</evidence>
<keyword evidence="3" id="KW-1185">Reference proteome</keyword>
<keyword evidence="1" id="KW-1133">Transmembrane helix</keyword>
<dbReference type="EMBL" id="BQKI01000076">
    <property type="protein sequence ID" value="GJN23813.1"/>
    <property type="molecule type" value="Genomic_DNA"/>
</dbReference>
<dbReference type="Proteomes" id="UP001054889">
    <property type="component" value="Unassembled WGS sequence"/>
</dbReference>
<keyword evidence="1" id="KW-0812">Transmembrane</keyword>
<feature type="transmembrane region" description="Helical" evidence="1">
    <location>
        <begin position="42"/>
        <end position="62"/>
    </location>
</feature>
<protein>
    <submittedName>
        <fullName evidence="2">Uncharacterized protein</fullName>
    </submittedName>
</protein>
<accession>A0AAV5EN46</accession>
<dbReference type="AlphaFoldDB" id="A0AAV5EN46"/>